<protein>
    <submittedName>
        <fullName evidence="2">Uncharacterized protein</fullName>
    </submittedName>
</protein>
<evidence type="ECO:0000313" key="1">
    <source>
        <dbReference type="Proteomes" id="UP000887577"/>
    </source>
</evidence>
<name>A0A914Z0B7_9BILA</name>
<sequence>MDAPSSFADAKPKMINGKIVWAGGPSIKQHFALPESIMYYIAKNPSTPEVYKKLIQSCKYFFEKLPLFVAANLNGNNRLCSNEYCDGEYDETCCFYIDFNKLSSKIWITNEIRLYSDDISTFSSLIFPKLFRWNIIELNVINTDIMFNDFRICASFLTDIFIWRSRIINDDGSVVMIDKILEVTSNIKKFYIKFIDNVSMINTAAMKNICKLKSLQNLKSFNLRYIPKIFNVDDLLTFIKAYSNTKIYFSFYGNISEEYKIQLDKLVDTVIKSDLLNCYICYPGENEEKLKIMNARYYRR</sequence>
<dbReference type="WBParaSite" id="PSU_v2.g5789.t1">
    <property type="protein sequence ID" value="PSU_v2.g5789.t1"/>
    <property type="gene ID" value="PSU_v2.g5789"/>
</dbReference>
<dbReference type="Proteomes" id="UP000887577">
    <property type="component" value="Unplaced"/>
</dbReference>
<accession>A0A914Z0B7</accession>
<reference evidence="2" key="1">
    <citation type="submission" date="2022-11" db="UniProtKB">
        <authorList>
            <consortium name="WormBaseParasite"/>
        </authorList>
    </citation>
    <scope>IDENTIFICATION</scope>
</reference>
<dbReference type="AlphaFoldDB" id="A0A914Z0B7"/>
<keyword evidence="1" id="KW-1185">Reference proteome</keyword>
<proteinExistence type="predicted"/>
<evidence type="ECO:0000313" key="2">
    <source>
        <dbReference type="WBParaSite" id="PSU_v2.g5789.t1"/>
    </source>
</evidence>
<organism evidence="1 2">
    <name type="scientific">Panagrolaimus superbus</name>
    <dbReference type="NCBI Taxonomy" id="310955"/>
    <lineage>
        <taxon>Eukaryota</taxon>
        <taxon>Metazoa</taxon>
        <taxon>Ecdysozoa</taxon>
        <taxon>Nematoda</taxon>
        <taxon>Chromadorea</taxon>
        <taxon>Rhabditida</taxon>
        <taxon>Tylenchina</taxon>
        <taxon>Panagrolaimomorpha</taxon>
        <taxon>Panagrolaimoidea</taxon>
        <taxon>Panagrolaimidae</taxon>
        <taxon>Panagrolaimus</taxon>
    </lineage>
</organism>